<keyword evidence="3" id="KW-1185">Reference proteome</keyword>
<evidence type="ECO:0000313" key="3">
    <source>
        <dbReference type="Proteomes" id="UP000543598"/>
    </source>
</evidence>
<dbReference type="Proteomes" id="UP000543598">
    <property type="component" value="Unassembled WGS sequence"/>
</dbReference>
<evidence type="ECO:0000313" key="2">
    <source>
        <dbReference type="EMBL" id="NNH04440.1"/>
    </source>
</evidence>
<sequence>MGLDEPADDAGRGDARDVLLVVRVVRTGGFAGLRREWKAEPPPDEAPRWIGLIDECPWEAAASPAPARGADTFQWRISARCADDPPRSAALSDDQLRGPWRDLVDEVRAYGAPDEPRRRPSGRTGSSS</sequence>
<reference evidence="2 3" key="1">
    <citation type="submission" date="2020-05" db="EMBL/GenBank/DDBJ databases">
        <title>MicrobeNet Type strains.</title>
        <authorList>
            <person name="Nicholson A.C."/>
        </authorList>
    </citation>
    <scope>NUCLEOTIDE SEQUENCE [LARGE SCALE GENOMIC DNA]</scope>
    <source>
        <strain evidence="2 3">JCM 14282</strain>
    </source>
</reference>
<dbReference type="InterPro" id="IPR049457">
    <property type="entry name" value="Emfourin"/>
</dbReference>
<evidence type="ECO:0000256" key="1">
    <source>
        <dbReference type="SAM" id="MobiDB-lite"/>
    </source>
</evidence>
<dbReference type="EMBL" id="JABEMB010000016">
    <property type="protein sequence ID" value="NNH04440.1"/>
    <property type="molecule type" value="Genomic_DNA"/>
</dbReference>
<organism evidence="2 3">
    <name type="scientific">Microbacterium ulmi</name>
    <dbReference type="NCBI Taxonomy" id="179095"/>
    <lineage>
        <taxon>Bacteria</taxon>
        <taxon>Bacillati</taxon>
        <taxon>Actinomycetota</taxon>
        <taxon>Actinomycetes</taxon>
        <taxon>Micrococcales</taxon>
        <taxon>Microbacteriaceae</taxon>
        <taxon>Microbacterium</taxon>
    </lineage>
</organism>
<proteinExistence type="predicted"/>
<feature type="region of interest" description="Disordered" evidence="1">
    <location>
        <begin position="102"/>
        <end position="128"/>
    </location>
</feature>
<feature type="compositionally biased region" description="Basic and acidic residues" evidence="1">
    <location>
        <begin position="102"/>
        <end position="118"/>
    </location>
</feature>
<comment type="caution">
    <text evidence="2">The sequence shown here is derived from an EMBL/GenBank/DDBJ whole genome shotgun (WGS) entry which is preliminary data.</text>
</comment>
<gene>
    <name evidence="2" type="ORF">HLA99_11345</name>
</gene>
<accession>A0A7Y2M0W5</accession>
<dbReference type="Pfam" id="PF20242">
    <property type="entry name" value="Emfourin"/>
    <property type="match status" value="1"/>
</dbReference>
<protein>
    <submittedName>
        <fullName evidence="2">Uncharacterized protein</fullName>
    </submittedName>
</protein>
<dbReference type="RefSeq" id="WP_167039072.1">
    <property type="nucleotide sequence ID" value="NZ_BAAANA010000001.1"/>
</dbReference>
<name>A0A7Y2M0W5_9MICO</name>
<dbReference type="AlphaFoldDB" id="A0A7Y2M0W5"/>